<dbReference type="AlphaFoldDB" id="X0UN66"/>
<sequence>MSEPDTSGTDMQADYQRVRSVKENYEAQLMAKANVVGVGIGMRMRGGEPVGEVSLVVMVTHKQPRSQLAPEDIVPGEIEGVSVDVQEVGEFEALG</sequence>
<proteinExistence type="predicted"/>
<accession>X0UN66</accession>
<reference evidence="1" key="1">
    <citation type="journal article" date="2014" name="Front. Microbiol.">
        <title>High frequency of phylogenetically diverse reductive dehalogenase-homologous genes in deep subseafloor sedimentary metagenomes.</title>
        <authorList>
            <person name="Kawai M."/>
            <person name="Futagami T."/>
            <person name="Toyoda A."/>
            <person name="Takaki Y."/>
            <person name="Nishi S."/>
            <person name="Hori S."/>
            <person name="Arai W."/>
            <person name="Tsubouchi T."/>
            <person name="Morono Y."/>
            <person name="Uchiyama I."/>
            <person name="Ito T."/>
            <person name="Fujiyama A."/>
            <person name="Inagaki F."/>
            <person name="Takami H."/>
        </authorList>
    </citation>
    <scope>NUCLEOTIDE SEQUENCE</scope>
    <source>
        <strain evidence="1">Expedition CK06-06</strain>
    </source>
</reference>
<dbReference type="EMBL" id="BARS01025696">
    <property type="protein sequence ID" value="GAG07095.1"/>
    <property type="molecule type" value="Genomic_DNA"/>
</dbReference>
<gene>
    <name evidence="1" type="ORF">S01H1_40570</name>
</gene>
<evidence type="ECO:0000313" key="1">
    <source>
        <dbReference type="EMBL" id="GAG07095.1"/>
    </source>
</evidence>
<protein>
    <submittedName>
        <fullName evidence="1">Uncharacterized protein</fullName>
    </submittedName>
</protein>
<organism evidence="1">
    <name type="scientific">marine sediment metagenome</name>
    <dbReference type="NCBI Taxonomy" id="412755"/>
    <lineage>
        <taxon>unclassified sequences</taxon>
        <taxon>metagenomes</taxon>
        <taxon>ecological metagenomes</taxon>
    </lineage>
</organism>
<name>X0UN66_9ZZZZ</name>
<comment type="caution">
    <text evidence="1">The sequence shown here is derived from an EMBL/GenBank/DDBJ whole genome shotgun (WGS) entry which is preliminary data.</text>
</comment>